<dbReference type="SUPFAM" id="SSF55174">
    <property type="entry name" value="Alpha-L RNA-binding motif"/>
    <property type="match status" value="1"/>
</dbReference>
<dbReference type="Gene3D" id="3.30.70.330">
    <property type="match status" value="1"/>
</dbReference>
<evidence type="ECO:0000313" key="3">
    <source>
        <dbReference type="EMBL" id="KIL41762.1"/>
    </source>
</evidence>
<feature type="domain" description="RNA-binding S4" evidence="2">
    <location>
        <begin position="184"/>
        <end position="241"/>
    </location>
</feature>
<dbReference type="InterPro" id="IPR036986">
    <property type="entry name" value="S4_RNA-bd_sf"/>
</dbReference>
<evidence type="ECO:0000313" key="4">
    <source>
        <dbReference type="Proteomes" id="UP000031967"/>
    </source>
</evidence>
<accession>A0ABR5AL48</accession>
<gene>
    <name evidence="3" type="ORF">SD70_05205</name>
</gene>
<comment type="caution">
    <text evidence="3">The sequence shown here is derived from an EMBL/GenBank/DDBJ whole genome shotgun (WGS) entry which is preliminary data.</text>
</comment>
<dbReference type="Proteomes" id="UP000031967">
    <property type="component" value="Unassembled WGS sequence"/>
</dbReference>
<dbReference type="InterPro" id="IPR002942">
    <property type="entry name" value="S4_RNA-bd"/>
</dbReference>
<dbReference type="InterPro" id="IPR012677">
    <property type="entry name" value="Nucleotide-bd_a/b_plait_sf"/>
</dbReference>
<dbReference type="Gene3D" id="3.30.1370.160">
    <property type="match status" value="1"/>
</dbReference>
<dbReference type="Pfam" id="PF21278">
    <property type="entry name" value="YlmH_1st"/>
    <property type="match status" value="1"/>
</dbReference>
<dbReference type="Gene3D" id="3.10.290.10">
    <property type="entry name" value="RNA-binding S4 domain"/>
    <property type="match status" value="1"/>
</dbReference>
<protein>
    <submittedName>
        <fullName evidence="3">RNA-binding protein S4</fullName>
    </submittedName>
</protein>
<sequence>MNTEIHKHFHPDEHSFVDKARDWIERAVDQHRLRRTDFLDPRQAFILTTLLNRNPDAQLRLDGGYPGAERRRALIAPDYMRLDDEDMGIRVLAVTSGDAKIAELDHSDYMGALLALGMKRDKIGDIHAGPTGCHYLVEEEAADYLHLNLTHVGKVAVHTEVLPPDRLIATESKLQELQLSVASMRLDGIVSDVFRLSRAKAIVPIQAGRCRVNWKPEANPSAQLKAGDIVSMQGFGRFKVLDVEGVTKSGRMRVKVGKYV</sequence>
<evidence type="ECO:0000259" key="2">
    <source>
        <dbReference type="SMART" id="SM00363"/>
    </source>
</evidence>
<dbReference type="EMBL" id="JXAK01000006">
    <property type="protein sequence ID" value="KIL41762.1"/>
    <property type="molecule type" value="Genomic_DNA"/>
</dbReference>
<evidence type="ECO:0000256" key="1">
    <source>
        <dbReference type="PROSITE-ProRule" id="PRU00182"/>
    </source>
</evidence>
<dbReference type="SMART" id="SM00363">
    <property type="entry name" value="S4"/>
    <property type="match status" value="1"/>
</dbReference>
<keyword evidence="1" id="KW-0694">RNA-binding</keyword>
<proteinExistence type="predicted"/>
<keyword evidence="4" id="KW-1185">Reference proteome</keyword>
<dbReference type="Pfam" id="PF17774">
    <property type="entry name" value="YlmH_RBD"/>
    <property type="match status" value="1"/>
</dbReference>
<dbReference type="RefSeq" id="WP_041046294.1">
    <property type="nucleotide sequence ID" value="NZ_JXAK01000006.1"/>
</dbReference>
<dbReference type="PROSITE" id="PS50889">
    <property type="entry name" value="S4"/>
    <property type="match status" value="1"/>
</dbReference>
<dbReference type="InterPro" id="IPR048443">
    <property type="entry name" value="RqcP2_N"/>
</dbReference>
<name>A0ABR5AL48_9BACL</name>
<reference evidence="3 4" key="1">
    <citation type="submission" date="2014-12" db="EMBL/GenBank/DDBJ databases">
        <title>Draft genome sequence of Paenibacillus kamchatkensis strain B-2647.</title>
        <authorList>
            <person name="Karlyshev A.V."/>
            <person name="Kudryashova E.B."/>
        </authorList>
    </citation>
    <scope>NUCLEOTIDE SEQUENCE [LARGE SCALE GENOMIC DNA]</scope>
    <source>
        <strain evidence="3 4">VKM B-2647</strain>
    </source>
</reference>
<organism evidence="3 4">
    <name type="scientific">Gordoniibacillus kamchatkensis</name>
    <dbReference type="NCBI Taxonomy" id="1590651"/>
    <lineage>
        <taxon>Bacteria</taxon>
        <taxon>Bacillati</taxon>
        <taxon>Bacillota</taxon>
        <taxon>Bacilli</taxon>
        <taxon>Bacillales</taxon>
        <taxon>Paenibacillaceae</taxon>
        <taxon>Gordoniibacillus</taxon>
    </lineage>
</organism>
<dbReference type="CDD" id="cd00165">
    <property type="entry name" value="S4"/>
    <property type="match status" value="1"/>
</dbReference>
<dbReference type="InterPro" id="IPR040591">
    <property type="entry name" value="RqcP2_RBD"/>
</dbReference>